<keyword evidence="3" id="KW-1185">Reference proteome</keyword>
<dbReference type="RefSeq" id="WP_009812731.1">
    <property type="nucleotide sequence ID" value="NZ_CH724156.1"/>
</dbReference>
<gene>
    <name evidence="2" type="ORF">ISM_03535</name>
</gene>
<dbReference type="STRING" id="89187.ISM_03535"/>
<feature type="region of interest" description="Disordered" evidence="1">
    <location>
        <begin position="1"/>
        <end position="22"/>
    </location>
</feature>
<dbReference type="AlphaFoldDB" id="A3SIZ9"/>
<dbReference type="Proteomes" id="UP000005954">
    <property type="component" value="Unassembled WGS sequence"/>
</dbReference>
<accession>A3SIZ9</accession>
<sequence length="87" mass="8797">MNPFTDRARSINGPATDALPVTPDDATDLTHVAIALYVETGGTVVIDTVAGGTRSVTVADFSILPLGVTRVHATGTTAAGIHALVLA</sequence>
<evidence type="ECO:0000313" key="2">
    <source>
        <dbReference type="EMBL" id="EAP77330.1"/>
    </source>
</evidence>
<name>A3SIZ9_ROSNI</name>
<proteinExistence type="predicted"/>
<dbReference type="HOGENOM" id="CLU_159259_0_0_5"/>
<comment type="caution">
    <text evidence="2">The sequence shown here is derived from an EMBL/GenBank/DDBJ whole genome shotgun (WGS) entry which is preliminary data.</text>
</comment>
<evidence type="ECO:0000313" key="3">
    <source>
        <dbReference type="Proteomes" id="UP000005954"/>
    </source>
</evidence>
<dbReference type="EMBL" id="AALY01000001">
    <property type="protein sequence ID" value="EAP77330.1"/>
    <property type="molecule type" value="Genomic_DNA"/>
</dbReference>
<organism evidence="2 3">
    <name type="scientific">Roseovarius nubinhibens (strain ATCC BAA-591 / DSM 15170 / ISM)</name>
    <dbReference type="NCBI Taxonomy" id="89187"/>
    <lineage>
        <taxon>Bacteria</taxon>
        <taxon>Pseudomonadati</taxon>
        <taxon>Pseudomonadota</taxon>
        <taxon>Alphaproteobacteria</taxon>
        <taxon>Rhodobacterales</taxon>
        <taxon>Roseobacteraceae</taxon>
        <taxon>Roseovarius</taxon>
    </lineage>
</organism>
<evidence type="ECO:0000256" key="1">
    <source>
        <dbReference type="SAM" id="MobiDB-lite"/>
    </source>
</evidence>
<protein>
    <submittedName>
        <fullName evidence="2">Uncharacterized protein</fullName>
    </submittedName>
</protein>
<dbReference type="eggNOG" id="ENOG50336AS">
    <property type="taxonomic scope" value="Bacteria"/>
</dbReference>
<dbReference type="OrthoDB" id="7916272at2"/>
<reference evidence="2 3" key="1">
    <citation type="submission" date="2005-12" db="EMBL/GenBank/DDBJ databases">
        <authorList>
            <person name="Moran M.A."/>
            <person name="Ferriera S."/>
            <person name="Johnson J."/>
            <person name="Kravitz S."/>
            <person name="Halpern A."/>
            <person name="Remington K."/>
            <person name="Beeson K."/>
            <person name="Tran B."/>
            <person name="Rogers Y.-H."/>
            <person name="Friedman R."/>
            <person name="Venter J.C."/>
        </authorList>
    </citation>
    <scope>NUCLEOTIDE SEQUENCE [LARGE SCALE GENOMIC DNA]</scope>
    <source>
        <strain evidence="3">ATCC BAA-591 / DSM 15170 / ISM</strain>
    </source>
</reference>